<dbReference type="AlphaFoldDB" id="A0A6A1VKZ1"/>
<dbReference type="Proteomes" id="UP000516437">
    <property type="component" value="Chromosome 5"/>
</dbReference>
<comment type="caution">
    <text evidence="1">The sequence shown here is derived from an EMBL/GenBank/DDBJ whole genome shotgun (WGS) entry which is preliminary data.</text>
</comment>
<sequence length="108" mass="12231">MGRHFHSRKIEISALKLSPHPVKYKNKTIDQKPLFASAQADQIAEASAKPLHPDSKYLSQEWLFTSNSFKSENDKMESSGVKETPQVWAEALRREAADVCALPYVIPY</sequence>
<evidence type="ECO:0000313" key="1">
    <source>
        <dbReference type="EMBL" id="KAB1213592.1"/>
    </source>
</evidence>
<accession>A0A6A1VKZ1</accession>
<dbReference type="PANTHER" id="PTHR34660">
    <property type="entry name" value="MYB-LIKE PROTEIN X"/>
    <property type="match status" value="1"/>
</dbReference>
<organism evidence="1 2">
    <name type="scientific">Morella rubra</name>
    <name type="common">Chinese bayberry</name>
    <dbReference type="NCBI Taxonomy" id="262757"/>
    <lineage>
        <taxon>Eukaryota</taxon>
        <taxon>Viridiplantae</taxon>
        <taxon>Streptophyta</taxon>
        <taxon>Embryophyta</taxon>
        <taxon>Tracheophyta</taxon>
        <taxon>Spermatophyta</taxon>
        <taxon>Magnoliopsida</taxon>
        <taxon>eudicotyledons</taxon>
        <taxon>Gunneridae</taxon>
        <taxon>Pentapetalae</taxon>
        <taxon>rosids</taxon>
        <taxon>fabids</taxon>
        <taxon>Fagales</taxon>
        <taxon>Myricaceae</taxon>
        <taxon>Morella</taxon>
    </lineage>
</organism>
<dbReference type="PANTHER" id="PTHR34660:SF3">
    <property type="entry name" value="RRM DOMAIN-CONTAINING PROTEIN"/>
    <property type="match status" value="1"/>
</dbReference>
<proteinExistence type="predicted"/>
<dbReference type="EMBL" id="RXIC02000023">
    <property type="protein sequence ID" value="KAB1213592.1"/>
    <property type="molecule type" value="Genomic_DNA"/>
</dbReference>
<protein>
    <submittedName>
        <fullName evidence="1">Uncharacterized protein</fullName>
    </submittedName>
</protein>
<reference evidence="1 2" key="1">
    <citation type="journal article" date="2019" name="Plant Biotechnol. J.">
        <title>The red bayberry genome and genetic basis of sex determination.</title>
        <authorList>
            <person name="Jia H.M."/>
            <person name="Jia H.J."/>
            <person name="Cai Q.L."/>
            <person name="Wang Y."/>
            <person name="Zhao H.B."/>
            <person name="Yang W.F."/>
            <person name="Wang G.Y."/>
            <person name="Li Y.H."/>
            <person name="Zhan D.L."/>
            <person name="Shen Y.T."/>
            <person name="Niu Q.F."/>
            <person name="Chang L."/>
            <person name="Qiu J."/>
            <person name="Zhao L."/>
            <person name="Xie H.B."/>
            <person name="Fu W.Y."/>
            <person name="Jin J."/>
            <person name="Li X.W."/>
            <person name="Jiao Y."/>
            <person name="Zhou C.C."/>
            <person name="Tu T."/>
            <person name="Chai C.Y."/>
            <person name="Gao J.L."/>
            <person name="Fan L.J."/>
            <person name="van de Weg E."/>
            <person name="Wang J.Y."/>
            <person name="Gao Z.S."/>
        </authorList>
    </citation>
    <scope>NUCLEOTIDE SEQUENCE [LARGE SCALE GENOMIC DNA]</scope>
    <source>
        <tissue evidence="1">Leaves</tissue>
    </source>
</reference>
<dbReference type="OrthoDB" id="1913135at2759"/>
<keyword evidence="2" id="KW-1185">Reference proteome</keyword>
<evidence type="ECO:0000313" key="2">
    <source>
        <dbReference type="Proteomes" id="UP000516437"/>
    </source>
</evidence>
<gene>
    <name evidence="1" type="ORF">CJ030_MR5G012374</name>
</gene>
<name>A0A6A1VKZ1_9ROSI</name>